<keyword evidence="4" id="KW-1185">Reference proteome</keyword>
<dbReference type="CDD" id="cd00885">
    <property type="entry name" value="cinA"/>
    <property type="match status" value="1"/>
</dbReference>
<dbReference type="Gene3D" id="3.30.70.2860">
    <property type="match status" value="1"/>
</dbReference>
<dbReference type="InterPro" id="IPR008136">
    <property type="entry name" value="CinA_C"/>
</dbReference>
<dbReference type="PANTHER" id="PTHR13939">
    <property type="entry name" value="NICOTINAMIDE-NUCLEOTIDE AMIDOHYDROLASE PNCC"/>
    <property type="match status" value="1"/>
</dbReference>
<evidence type="ECO:0000313" key="3">
    <source>
        <dbReference type="EMBL" id="SEB02126.1"/>
    </source>
</evidence>
<dbReference type="AlphaFoldDB" id="A0A1H4FXQ1"/>
<dbReference type="STRING" id="571932.SAMN05421743_11315"/>
<sequence length="424" mass="46687">MKTVKAEIIGVGTELLLGQIANTNAQWISAQLAAQGIHVYFHGVVGDNFNRCVETFEAAQRRSDLVIVTGGLGPTEDDMTRDAANELFGQTLLEDAESLKRVEHFYQKNNRIMSPNNRKQALVFEHARVLQNHEGMAPGMIVEHEGVLWIFLPGVPSEMKHLMEKHAMPYLYDYYDLSTEIVSEMLRFIGIGESQLEHELQHMISSQTNPTIAPLASEGEVGLRLTAKGETKQEAGTMIASLKNRILAKVGNYYYGSGEVTIQQKVIGLLKEQQLTIAAAESLTGGRFTDQMISVPGASSVCEGSLVTYTPAMKESLLGVPGDLINEFGTISEECARSMAENVQRLTRSNIGISFTGVAGPDASEGKDPGTVFISLRINKEQELVKKFHFNGGRETVRNRAVKKGYELLFHKLKKDFSSPVPGR</sequence>
<dbReference type="OrthoDB" id="9801454at2"/>
<dbReference type="InterPro" id="IPR036425">
    <property type="entry name" value="MoaB/Mog-like_dom_sf"/>
</dbReference>
<reference evidence="4" key="1">
    <citation type="submission" date="2016-10" db="EMBL/GenBank/DDBJ databases">
        <authorList>
            <person name="Varghese N."/>
            <person name="Submissions S."/>
        </authorList>
    </citation>
    <scope>NUCLEOTIDE SEQUENCE [LARGE SCALE GENOMIC DNA]</scope>
    <source>
        <strain evidence="4">CCM7597</strain>
    </source>
</reference>
<dbReference type="PIRSF" id="PIRSF006728">
    <property type="entry name" value="CinA"/>
    <property type="match status" value="1"/>
</dbReference>
<dbReference type="NCBIfam" id="NF001813">
    <property type="entry name" value="PRK00549.1"/>
    <property type="match status" value="1"/>
</dbReference>
<dbReference type="EMBL" id="FNQR01000013">
    <property type="protein sequence ID" value="SEB02126.1"/>
    <property type="molecule type" value="Genomic_DNA"/>
</dbReference>
<dbReference type="Gene3D" id="3.40.980.10">
    <property type="entry name" value="MoaB/Mog-like domain"/>
    <property type="match status" value="1"/>
</dbReference>
<dbReference type="SUPFAM" id="SSF53218">
    <property type="entry name" value="Molybdenum cofactor biosynthesis proteins"/>
    <property type="match status" value="1"/>
</dbReference>
<evidence type="ECO:0000256" key="1">
    <source>
        <dbReference type="HAMAP-Rule" id="MF_00226"/>
    </source>
</evidence>
<dbReference type="NCBIfam" id="TIGR00177">
    <property type="entry name" value="molyb_syn"/>
    <property type="match status" value="1"/>
</dbReference>
<dbReference type="Gene3D" id="3.90.950.20">
    <property type="entry name" value="CinA-like"/>
    <property type="match status" value="1"/>
</dbReference>
<dbReference type="RefSeq" id="WP_093045743.1">
    <property type="nucleotide sequence ID" value="NZ_FNQR01000013.1"/>
</dbReference>
<organism evidence="3 4">
    <name type="scientific">Thalassobacillus cyri</name>
    <dbReference type="NCBI Taxonomy" id="571932"/>
    <lineage>
        <taxon>Bacteria</taxon>
        <taxon>Bacillati</taxon>
        <taxon>Bacillota</taxon>
        <taxon>Bacilli</taxon>
        <taxon>Bacillales</taxon>
        <taxon>Bacillaceae</taxon>
        <taxon>Thalassobacillus</taxon>
    </lineage>
</organism>
<protein>
    <recommendedName>
        <fullName evidence="1">Putative competence-damage inducible protein</fullName>
    </recommendedName>
</protein>
<dbReference type="InterPro" id="IPR041424">
    <property type="entry name" value="CinA_KH"/>
</dbReference>
<dbReference type="Pfam" id="PF02464">
    <property type="entry name" value="CinA"/>
    <property type="match status" value="1"/>
</dbReference>
<dbReference type="Pfam" id="PF18146">
    <property type="entry name" value="CinA_KH"/>
    <property type="match status" value="1"/>
</dbReference>
<dbReference type="SUPFAM" id="SSF142433">
    <property type="entry name" value="CinA-like"/>
    <property type="match status" value="1"/>
</dbReference>
<dbReference type="HAMAP" id="MF_00226_B">
    <property type="entry name" value="CinA_B"/>
    <property type="match status" value="1"/>
</dbReference>
<dbReference type="NCBIfam" id="TIGR00199">
    <property type="entry name" value="PncC_domain"/>
    <property type="match status" value="1"/>
</dbReference>
<proteinExistence type="inferred from homology"/>
<evidence type="ECO:0000313" key="4">
    <source>
        <dbReference type="Proteomes" id="UP000198584"/>
    </source>
</evidence>
<dbReference type="InterPro" id="IPR050101">
    <property type="entry name" value="CinA"/>
</dbReference>
<dbReference type="PANTHER" id="PTHR13939:SF0">
    <property type="entry name" value="NMN AMIDOHYDROLASE-LIKE PROTEIN YFAY"/>
    <property type="match status" value="1"/>
</dbReference>
<gene>
    <name evidence="1" type="primary">cinA</name>
    <name evidence="3" type="ORF">SAMN05421743_11315</name>
</gene>
<feature type="domain" description="MoaB/Mog" evidence="2">
    <location>
        <begin position="7"/>
        <end position="173"/>
    </location>
</feature>
<evidence type="ECO:0000259" key="2">
    <source>
        <dbReference type="SMART" id="SM00852"/>
    </source>
</evidence>
<dbReference type="InterPro" id="IPR001453">
    <property type="entry name" value="MoaB/Mog_dom"/>
</dbReference>
<accession>A0A1H4FXQ1</accession>
<dbReference type="NCBIfam" id="TIGR00200">
    <property type="entry name" value="cinA_nterm"/>
    <property type="match status" value="1"/>
</dbReference>
<name>A0A1H4FXQ1_9BACI</name>
<dbReference type="InterPro" id="IPR036653">
    <property type="entry name" value="CinA-like_C"/>
</dbReference>
<dbReference type="SMART" id="SM00852">
    <property type="entry name" value="MoCF_biosynth"/>
    <property type="match status" value="1"/>
</dbReference>
<dbReference type="Proteomes" id="UP000198584">
    <property type="component" value="Unassembled WGS sequence"/>
</dbReference>
<dbReference type="Pfam" id="PF00994">
    <property type="entry name" value="MoCF_biosynth"/>
    <property type="match status" value="1"/>
</dbReference>
<dbReference type="InterPro" id="IPR008135">
    <property type="entry name" value="Competence-induced_CinA"/>
</dbReference>
<comment type="similarity">
    <text evidence="1">Belongs to the CinA family.</text>
</comment>